<keyword evidence="2" id="KW-1185">Reference proteome</keyword>
<dbReference type="KEGG" id="vg:54993492"/>
<proteinExistence type="predicted"/>
<dbReference type="EMBL" id="MH271312">
    <property type="protein sequence ID" value="AWY06082.1"/>
    <property type="molecule type" value="Genomic_DNA"/>
</dbReference>
<dbReference type="GeneID" id="54993492"/>
<evidence type="ECO:0000313" key="2">
    <source>
        <dbReference type="Proteomes" id="UP000251296"/>
    </source>
</evidence>
<accession>A0A2Z4Q7P5</accession>
<name>A0A2Z4Q7P5_9CAUD</name>
<organism evidence="1 2">
    <name type="scientific">Microbacterium phage RobsFeet</name>
    <dbReference type="NCBI Taxonomy" id="2201442"/>
    <lineage>
        <taxon>Viruses</taxon>
        <taxon>Duplodnaviria</taxon>
        <taxon>Heunggongvirae</taxon>
        <taxon>Uroviricota</taxon>
        <taxon>Caudoviricetes</taxon>
        <taxon>Hodgkinviridae</taxon>
        <taxon>Metamorphoovirus</taxon>
        <taxon>Metamorphoovirus robsfeet</taxon>
    </lineage>
</organism>
<evidence type="ECO:0000313" key="1">
    <source>
        <dbReference type="EMBL" id="AWY06082.1"/>
    </source>
</evidence>
<dbReference type="Proteomes" id="UP000251296">
    <property type="component" value="Segment"/>
</dbReference>
<dbReference type="RefSeq" id="YP_009802940.1">
    <property type="nucleotide sequence ID" value="NC_047989.1"/>
</dbReference>
<gene>
    <name evidence="1" type="primary">76</name>
    <name evidence="1" type="ORF">SEA_ROBSFEET_76</name>
</gene>
<sequence>MSALRDLIKAGIEEADAAWTADTTPTTFDGWITLLAEGVERKLVEQQGGEGHLVRVRARGWVMQHPLTERFEEPGHGTSLMDCRFNQLVATAMSQGAMYDGVHRVWIDRGVLMWDEVGDGAQ</sequence>
<protein>
    <submittedName>
        <fullName evidence="1">Uncharacterized protein</fullName>
    </submittedName>
</protein>
<reference evidence="1 2" key="1">
    <citation type="submission" date="2018-04" db="EMBL/GenBank/DDBJ databases">
        <authorList>
            <person name="Harrington T."/>
            <person name="Washburn E."/>
            <person name="Bricker J."/>
            <person name="McKinney A."/>
            <person name="Betsko A.J."/>
            <person name="Garlena R.A."/>
            <person name="Russell D.A."/>
            <person name="Pope W.A."/>
            <person name="Jacobs-Sera D."/>
            <person name="Hatfull G.F."/>
        </authorList>
    </citation>
    <scope>NUCLEOTIDE SEQUENCE [LARGE SCALE GENOMIC DNA]</scope>
</reference>